<dbReference type="Pfam" id="PF07963">
    <property type="entry name" value="N_methyl"/>
    <property type="match status" value="1"/>
</dbReference>
<dbReference type="PROSITE" id="PS00409">
    <property type="entry name" value="PROKAR_NTER_METHYL"/>
    <property type="match status" value="1"/>
</dbReference>
<evidence type="ECO:0000256" key="2">
    <source>
        <dbReference type="ARBA" id="ARBA00022481"/>
    </source>
</evidence>
<evidence type="ECO:0000256" key="1">
    <source>
        <dbReference type="ARBA" id="ARBA00004167"/>
    </source>
</evidence>
<name>A0A285B7Y3_9ENTR</name>
<organism evidence="6 7">
    <name type="scientific">Klebsiella grimontii</name>
    <dbReference type="NCBI Taxonomy" id="2058152"/>
    <lineage>
        <taxon>Bacteria</taxon>
        <taxon>Pseudomonadati</taxon>
        <taxon>Pseudomonadota</taxon>
        <taxon>Gammaproteobacteria</taxon>
        <taxon>Enterobacterales</taxon>
        <taxon>Enterobacteriaceae</taxon>
        <taxon>Klebsiella/Raoultella group</taxon>
        <taxon>Klebsiella</taxon>
    </lineage>
</organism>
<dbReference type="GO" id="GO:0015628">
    <property type="term" value="P:protein secretion by the type II secretion system"/>
    <property type="evidence" value="ECO:0007669"/>
    <property type="project" value="TreeGrafter"/>
</dbReference>
<dbReference type="GO" id="GO:0016020">
    <property type="term" value="C:membrane"/>
    <property type="evidence" value="ECO:0007669"/>
    <property type="project" value="UniProtKB-SubCell"/>
</dbReference>
<evidence type="ECO:0000256" key="5">
    <source>
        <dbReference type="ARBA" id="ARBA00023136"/>
    </source>
</evidence>
<keyword evidence="2" id="KW-0488">Methylation</keyword>
<dbReference type="InterPro" id="IPR012902">
    <property type="entry name" value="N_methyl_site"/>
</dbReference>
<sequence>MGTNPPLSRRGDGIMPVTCRGFSLPETLIAMAISSVLLLGSARFLPALQWATLRQTRQQSLENELWQRIYTVAKHLQRAGYCRGFCRGQALYIAGGGDCLLVSWDGNSDGVWNSAPPSEADTTGFRLRDGALETLRGASACSGKGWEKMTNPAAIQVTAFQVTRLERAGFSPELSITLAAHSVADPQIRARAEYAVTGYNL</sequence>
<dbReference type="PIRSF" id="PIRSF004525">
    <property type="entry name" value="Pilin_peptidase-dep_B_prd"/>
    <property type="match status" value="1"/>
</dbReference>
<dbReference type="AlphaFoldDB" id="A0A285B7Y3"/>
<keyword evidence="4" id="KW-1133">Transmembrane helix</keyword>
<protein>
    <submittedName>
        <fullName evidence="6">Prepilin peptidase-dependent protein B</fullName>
    </submittedName>
</protein>
<dbReference type="InterPro" id="IPR051621">
    <property type="entry name" value="T2SS_protein_J"/>
</dbReference>
<gene>
    <name evidence="6" type="primary">ppdB</name>
    <name evidence="6" type="ORF">KOSB73_30052</name>
</gene>
<keyword evidence="3" id="KW-0812">Transmembrane</keyword>
<dbReference type="InterPro" id="IPR016419">
    <property type="entry name" value="Prepilin_Pept-dep_B_prd"/>
</dbReference>
<keyword evidence="5" id="KW-0472">Membrane</keyword>
<evidence type="ECO:0000313" key="6">
    <source>
        <dbReference type="EMBL" id="SNU37010.1"/>
    </source>
</evidence>
<accession>A0A285B7Y3</accession>
<evidence type="ECO:0000256" key="4">
    <source>
        <dbReference type="ARBA" id="ARBA00022989"/>
    </source>
</evidence>
<comment type="subcellular location">
    <subcellularLocation>
        <location evidence="1">Membrane</location>
        <topology evidence="1">Single-pass membrane protein</topology>
    </subcellularLocation>
</comment>
<reference evidence="7" key="1">
    <citation type="submission" date="2017-08" db="EMBL/GenBank/DDBJ databases">
        <authorList>
            <person name="Brisse S."/>
        </authorList>
    </citation>
    <scope>NUCLEOTIDE SEQUENCE [LARGE SCALE GENOMIC DNA]</scope>
    <source>
        <strain evidence="7">06D021</strain>
    </source>
</reference>
<proteinExistence type="predicted"/>
<dbReference type="PANTHER" id="PTHR39583">
    <property type="entry name" value="TYPE II SECRETION SYSTEM PROTEIN J-RELATED"/>
    <property type="match status" value="1"/>
</dbReference>
<dbReference type="EMBL" id="FZTC01000023">
    <property type="protein sequence ID" value="SNU37010.1"/>
    <property type="molecule type" value="Genomic_DNA"/>
</dbReference>
<evidence type="ECO:0000313" key="7">
    <source>
        <dbReference type="Proteomes" id="UP000220639"/>
    </source>
</evidence>
<dbReference type="PANTHER" id="PTHR39583:SF3">
    <property type="entry name" value="PREPILIN PEPTIDASE-DEPENDENT PROTEIN B"/>
    <property type="match status" value="1"/>
</dbReference>
<evidence type="ECO:0000256" key="3">
    <source>
        <dbReference type="ARBA" id="ARBA00022692"/>
    </source>
</evidence>
<dbReference type="Proteomes" id="UP000220639">
    <property type="component" value="Unassembled WGS sequence"/>
</dbReference>
<dbReference type="NCBIfam" id="NF007848">
    <property type="entry name" value="PRK10557.1"/>
    <property type="match status" value="1"/>
</dbReference>
<dbReference type="NCBIfam" id="TIGR02532">
    <property type="entry name" value="IV_pilin_GFxxxE"/>
    <property type="match status" value="1"/>
</dbReference>